<proteinExistence type="predicted"/>
<dbReference type="GO" id="GO:0003677">
    <property type="term" value="F:DNA binding"/>
    <property type="evidence" value="ECO:0007669"/>
    <property type="project" value="UniProtKB-KW"/>
</dbReference>
<sequence>MTQRNEDDKGVYGIAVAAEMAGIGEQALRLYERRGLLTPDRTAGGTRRYSVDDVTILRRVAQLLGEGLNLAGARRVLELEEDNRRLEAKITRLMRREVRGPDRS</sequence>
<evidence type="ECO:0000313" key="4">
    <source>
        <dbReference type="Proteomes" id="UP000309133"/>
    </source>
</evidence>
<accession>A0A4S4FP33</accession>
<dbReference type="InterPro" id="IPR047057">
    <property type="entry name" value="MerR_fam"/>
</dbReference>
<dbReference type="OrthoDB" id="5345718at2"/>
<dbReference type="Gene3D" id="1.10.1660.10">
    <property type="match status" value="1"/>
</dbReference>
<comment type="caution">
    <text evidence="3">The sequence shown here is derived from an EMBL/GenBank/DDBJ whole genome shotgun (WGS) entry which is preliminary data.</text>
</comment>
<keyword evidence="1" id="KW-0238">DNA-binding</keyword>
<name>A0A4S4FP33_9MICO</name>
<organism evidence="3 4">
    <name type="scientific">Naasia lichenicola</name>
    <dbReference type="NCBI Taxonomy" id="2565933"/>
    <lineage>
        <taxon>Bacteria</taxon>
        <taxon>Bacillati</taxon>
        <taxon>Actinomycetota</taxon>
        <taxon>Actinomycetes</taxon>
        <taxon>Micrococcales</taxon>
        <taxon>Microbacteriaceae</taxon>
        <taxon>Naasia</taxon>
    </lineage>
</organism>
<dbReference type="RefSeq" id="WP_136426722.1">
    <property type="nucleotide sequence ID" value="NZ_SSSM01000003.1"/>
</dbReference>
<dbReference type="SMART" id="SM00422">
    <property type="entry name" value="HTH_MERR"/>
    <property type="match status" value="1"/>
</dbReference>
<dbReference type="PANTHER" id="PTHR30204:SF58">
    <property type="entry name" value="HTH-TYPE TRANSCRIPTIONAL REGULATOR YFMP"/>
    <property type="match status" value="1"/>
</dbReference>
<dbReference type="Pfam" id="PF13411">
    <property type="entry name" value="MerR_1"/>
    <property type="match status" value="1"/>
</dbReference>
<dbReference type="InterPro" id="IPR000551">
    <property type="entry name" value="MerR-type_HTH_dom"/>
</dbReference>
<dbReference type="EMBL" id="SSSM01000003">
    <property type="protein sequence ID" value="THG31602.1"/>
    <property type="molecule type" value="Genomic_DNA"/>
</dbReference>
<evidence type="ECO:0000313" key="3">
    <source>
        <dbReference type="EMBL" id="THG31602.1"/>
    </source>
</evidence>
<dbReference type="InterPro" id="IPR009061">
    <property type="entry name" value="DNA-bd_dom_put_sf"/>
</dbReference>
<keyword evidence="4" id="KW-1185">Reference proteome</keyword>
<protein>
    <submittedName>
        <fullName evidence="3">MerR family transcriptional regulator</fullName>
    </submittedName>
</protein>
<feature type="domain" description="HTH merR-type" evidence="2">
    <location>
        <begin position="11"/>
        <end position="79"/>
    </location>
</feature>
<evidence type="ECO:0000256" key="1">
    <source>
        <dbReference type="ARBA" id="ARBA00023125"/>
    </source>
</evidence>
<evidence type="ECO:0000259" key="2">
    <source>
        <dbReference type="PROSITE" id="PS50937"/>
    </source>
</evidence>
<reference evidence="3 4" key="1">
    <citation type="submission" date="2019-04" db="EMBL/GenBank/DDBJ databases">
        <authorList>
            <person name="Jiang L."/>
        </authorList>
    </citation>
    <scope>NUCLEOTIDE SEQUENCE [LARGE SCALE GENOMIC DNA]</scope>
    <source>
        <strain evidence="3 4">YIM 131853</strain>
    </source>
</reference>
<dbReference type="Proteomes" id="UP000309133">
    <property type="component" value="Unassembled WGS sequence"/>
</dbReference>
<dbReference type="PROSITE" id="PS50937">
    <property type="entry name" value="HTH_MERR_2"/>
    <property type="match status" value="1"/>
</dbReference>
<gene>
    <name evidence="3" type="ORF">E6C64_05890</name>
</gene>
<dbReference type="AlphaFoldDB" id="A0A4S4FP33"/>
<dbReference type="SUPFAM" id="SSF46955">
    <property type="entry name" value="Putative DNA-binding domain"/>
    <property type="match status" value="1"/>
</dbReference>
<dbReference type="PANTHER" id="PTHR30204">
    <property type="entry name" value="REDOX-CYCLING DRUG-SENSING TRANSCRIPTIONAL ACTIVATOR SOXR"/>
    <property type="match status" value="1"/>
</dbReference>
<dbReference type="GO" id="GO:0003700">
    <property type="term" value="F:DNA-binding transcription factor activity"/>
    <property type="evidence" value="ECO:0007669"/>
    <property type="project" value="InterPro"/>
</dbReference>